<evidence type="ECO:0000256" key="6">
    <source>
        <dbReference type="ARBA" id="ARBA00022839"/>
    </source>
</evidence>
<evidence type="ECO:0000256" key="10">
    <source>
        <dbReference type="ARBA" id="ARBA00023235"/>
    </source>
</evidence>
<keyword evidence="1 13" id="KW-0540">Nuclease</keyword>
<evidence type="ECO:0000256" key="3">
    <source>
        <dbReference type="ARBA" id="ARBA00022763"/>
    </source>
</evidence>
<organism evidence="17 18">
    <name type="scientific">Lentilactobacillus raoultii</name>
    <dbReference type="NCBI Taxonomy" id="1987503"/>
    <lineage>
        <taxon>Bacteria</taxon>
        <taxon>Bacillati</taxon>
        <taxon>Bacillota</taxon>
        <taxon>Bacilli</taxon>
        <taxon>Lactobacillales</taxon>
        <taxon>Lactobacillaceae</taxon>
        <taxon>Lentilactobacillus</taxon>
    </lineage>
</organism>
<keyword evidence="9 13" id="KW-0234">DNA repair</keyword>
<keyword evidence="2 13" id="KW-0547">Nucleotide-binding</keyword>
<keyword evidence="3 13" id="KW-0227">DNA damage</keyword>
<keyword evidence="18" id="KW-1185">Reference proteome</keyword>
<dbReference type="PROSITE" id="PS51217">
    <property type="entry name" value="UVRD_HELICASE_CTER"/>
    <property type="match status" value="1"/>
</dbReference>
<comment type="catalytic activity">
    <reaction evidence="12 13">
        <text>ATP + H2O = ADP + phosphate + H(+)</text>
        <dbReference type="Rhea" id="RHEA:13065"/>
        <dbReference type="ChEBI" id="CHEBI:15377"/>
        <dbReference type="ChEBI" id="CHEBI:15378"/>
        <dbReference type="ChEBI" id="CHEBI:30616"/>
        <dbReference type="ChEBI" id="CHEBI:43474"/>
        <dbReference type="ChEBI" id="CHEBI:456216"/>
        <dbReference type="EC" id="5.6.2.4"/>
    </reaction>
</comment>
<dbReference type="PANTHER" id="PTHR11070:SF48">
    <property type="entry name" value="ATP-DEPENDENT HELICASE_NUCLEASE SUBUNIT A"/>
    <property type="match status" value="1"/>
</dbReference>
<feature type="domain" description="UvrD-like helicase C-terminal" evidence="16">
    <location>
        <begin position="514"/>
        <end position="804"/>
    </location>
</feature>
<dbReference type="Proteomes" id="UP001597156">
    <property type="component" value="Unassembled WGS sequence"/>
</dbReference>
<evidence type="ECO:0000313" key="18">
    <source>
        <dbReference type="Proteomes" id="UP001597156"/>
    </source>
</evidence>
<keyword evidence="4 13" id="KW-0378">Hydrolase</keyword>
<evidence type="ECO:0000259" key="16">
    <source>
        <dbReference type="PROSITE" id="PS51217"/>
    </source>
</evidence>
<dbReference type="PROSITE" id="PS51198">
    <property type="entry name" value="UVRD_HELICASE_ATP_BIND"/>
    <property type="match status" value="1"/>
</dbReference>
<evidence type="ECO:0000256" key="1">
    <source>
        <dbReference type="ARBA" id="ARBA00022722"/>
    </source>
</evidence>
<keyword evidence="10 13" id="KW-0413">Isomerase</keyword>
<evidence type="ECO:0000256" key="12">
    <source>
        <dbReference type="ARBA" id="ARBA00048988"/>
    </source>
</evidence>
<name>A0ABW3PN82_9LACO</name>
<dbReference type="Pfam" id="PF13361">
    <property type="entry name" value="UvrD_C"/>
    <property type="match status" value="1"/>
</dbReference>
<dbReference type="InterPro" id="IPR011604">
    <property type="entry name" value="PDDEXK-like_dom_sf"/>
</dbReference>
<evidence type="ECO:0000256" key="14">
    <source>
        <dbReference type="PROSITE-ProRule" id="PRU00560"/>
    </source>
</evidence>
<comment type="function">
    <text evidence="13">The heterodimer acts as both an ATP-dependent DNA helicase and an ATP-dependent, dual-direction single-stranded exonuclease. Recognizes the chi site generating a DNA molecule suitable for the initiation of homologous recombination. The AddA nuclease domain is required for chi fragment generation; this subunit has the helicase and 3' -&gt; 5' nuclease activities.</text>
</comment>
<evidence type="ECO:0000313" key="17">
    <source>
        <dbReference type="EMBL" id="MFD1125393.1"/>
    </source>
</evidence>
<dbReference type="InterPro" id="IPR027417">
    <property type="entry name" value="P-loop_NTPase"/>
</dbReference>
<comment type="catalytic activity">
    <reaction evidence="11 13">
        <text>Couples ATP hydrolysis with the unwinding of duplex DNA by translocating in the 3'-5' direction.</text>
        <dbReference type="EC" id="5.6.2.4"/>
    </reaction>
</comment>
<dbReference type="Gene3D" id="3.90.320.10">
    <property type="match status" value="1"/>
</dbReference>
<dbReference type="SUPFAM" id="SSF52540">
    <property type="entry name" value="P-loop containing nucleoside triphosphate hydrolases"/>
    <property type="match status" value="1"/>
</dbReference>
<dbReference type="Pfam" id="PF00580">
    <property type="entry name" value="UvrD-helicase"/>
    <property type="match status" value="2"/>
</dbReference>
<dbReference type="InterPro" id="IPR014016">
    <property type="entry name" value="UvrD-like_ATP-bd"/>
</dbReference>
<feature type="domain" description="UvrD-like helicase ATP-binding" evidence="15">
    <location>
        <begin position="2"/>
        <end position="476"/>
    </location>
</feature>
<proteinExistence type="inferred from homology"/>
<dbReference type="EC" id="5.6.2.4" evidence="13"/>
<evidence type="ECO:0000259" key="15">
    <source>
        <dbReference type="PROSITE" id="PS51198"/>
    </source>
</evidence>
<dbReference type="InterPro" id="IPR038726">
    <property type="entry name" value="PDDEXK_AddAB-type"/>
</dbReference>
<evidence type="ECO:0000256" key="13">
    <source>
        <dbReference type="HAMAP-Rule" id="MF_01451"/>
    </source>
</evidence>
<accession>A0ABW3PN82</accession>
<dbReference type="EMBL" id="JBHTLH010000019">
    <property type="protein sequence ID" value="MFD1125393.1"/>
    <property type="molecule type" value="Genomic_DNA"/>
</dbReference>
<dbReference type="PANTHER" id="PTHR11070">
    <property type="entry name" value="UVRD / RECB / PCRA DNA HELICASE FAMILY MEMBER"/>
    <property type="match status" value="1"/>
</dbReference>
<dbReference type="Pfam" id="PF12705">
    <property type="entry name" value="PDDEXK_1"/>
    <property type="match status" value="1"/>
</dbReference>
<dbReference type="GO" id="GO:0016787">
    <property type="term" value="F:hydrolase activity"/>
    <property type="evidence" value="ECO:0007669"/>
    <property type="project" value="UniProtKB-KW"/>
</dbReference>
<evidence type="ECO:0000256" key="8">
    <source>
        <dbReference type="ARBA" id="ARBA00023125"/>
    </source>
</evidence>
<dbReference type="InterPro" id="IPR000212">
    <property type="entry name" value="DNA_helicase_UvrD/REP"/>
</dbReference>
<protein>
    <recommendedName>
        <fullName evidence="13">ATP-dependent helicase/nuclease subunit A</fullName>
        <ecNumber evidence="13">3.1.-.-</ecNumber>
        <ecNumber evidence="13">5.6.2.4</ecNumber>
    </recommendedName>
    <alternativeName>
        <fullName evidence="13">ATP-dependent helicase/nuclease AddA</fullName>
    </alternativeName>
    <alternativeName>
        <fullName evidence="13">DNA 3'-5' helicase AddA</fullName>
    </alternativeName>
</protein>
<dbReference type="InterPro" id="IPR011335">
    <property type="entry name" value="Restrct_endonuc-II-like"/>
</dbReference>
<comment type="cofactor">
    <cofactor evidence="13">
        <name>Mg(2+)</name>
        <dbReference type="ChEBI" id="CHEBI:18420"/>
    </cofactor>
</comment>
<evidence type="ECO:0000256" key="5">
    <source>
        <dbReference type="ARBA" id="ARBA00022806"/>
    </source>
</evidence>
<keyword evidence="7 13" id="KW-0067">ATP-binding</keyword>
<evidence type="ECO:0000256" key="2">
    <source>
        <dbReference type="ARBA" id="ARBA00022741"/>
    </source>
</evidence>
<keyword evidence="5 13" id="KW-0347">Helicase</keyword>
<reference evidence="18" key="1">
    <citation type="journal article" date="2019" name="Int. J. Syst. Evol. Microbiol.">
        <title>The Global Catalogue of Microorganisms (GCM) 10K type strain sequencing project: providing services to taxonomists for standard genome sequencing and annotation.</title>
        <authorList>
            <consortium name="The Broad Institute Genomics Platform"/>
            <consortium name="The Broad Institute Genome Sequencing Center for Infectious Disease"/>
            <person name="Wu L."/>
            <person name="Ma J."/>
        </authorList>
    </citation>
    <scope>NUCLEOTIDE SEQUENCE [LARGE SCALE GENOMIC DNA]</scope>
    <source>
        <strain evidence="18">CCUG 71848</strain>
    </source>
</reference>
<dbReference type="SUPFAM" id="SSF52980">
    <property type="entry name" value="Restriction endonuclease-like"/>
    <property type="match status" value="1"/>
</dbReference>
<gene>
    <name evidence="13 17" type="primary">addA</name>
    <name evidence="17" type="ORF">ACFQ22_08495</name>
</gene>
<feature type="binding site" evidence="14">
    <location>
        <begin position="23"/>
        <end position="30"/>
    </location>
    <ligand>
        <name>ATP</name>
        <dbReference type="ChEBI" id="CHEBI:30616"/>
    </ligand>
</feature>
<evidence type="ECO:0000256" key="11">
    <source>
        <dbReference type="ARBA" id="ARBA00034617"/>
    </source>
</evidence>
<comment type="caution">
    <text evidence="17">The sequence shown here is derived from an EMBL/GenBank/DDBJ whole genome shotgun (WGS) entry which is preliminary data.</text>
</comment>
<dbReference type="Gene3D" id="3.40.50.300">
    <property type="entry name" value="P-loop containing nucleotide triphosphate hydrolases"/>
    <property type="match status" value="4"/>
</dbReference>
<keyword evidence="8 13" id="KW-0238">DNA-binding</keyword>
<evidence type="ECO:0000256" key="9">
    <source>
        <dbReference type="ARBA" id="ARBA00023204"/>
    </source>
</evidence>
<dbReference type="InterPro" id="IPR014017">
    <property type="entry name" value="DNA_helicase_UvrD-like_C"/>
</dbReference>
<sequence>MQYTPDQQKAIQDHPAGNVLVSASAGSGKTRVLVDRIIEMVKNQGVNIDQLLVVTFTNAAAKEMRERLRKSLQSEFAKANDAETKKHLLTQIRKVAVADITTMDAYCQKLVGRYYYILGIDPNFRVLSDSTEIQLLKEQVWDNVREDLYGQDVDHSFAELTENFSNDRSDDGLTNVIFQMDDFANVNENPDDWLAKTATFYDIGDGGLIKSDLYQRLIKPEIDATFKRLVMSHQAIIQLAQQAELPKVEALFTDQLATIQRLAEQMNQADSWDDLRTLLTGFSFASMNKARLRKDTDDYQKQLYEQVKTTNKKMKADWAKLLDHYFTWNEQDNLTLMAAAKSRVEKLVTVVKTFRLAYKQAKARRHLMQFIDIEHAAYDILNDQSDQAKQVRQRLQTQYVEIMTDEYQDNNRLQDAILNRIARPDRGNRFMVGDVKQSIYRFRLADPTMFIKKQTQYRQADTADELINLSENFRSAKNIDAFTNLIFEQTMDTQVGNIDYSGKAKLQFGATYYPENLNADVSLVIYRTKSSTAATTDEDVAADQIEDSDSGQAEIIAQKIRALVTGQQLIYDKQTDQMRPVTYGDIAVISPTHNNELTLSDIFSRYNIPAEITGAKSYFKTTEIQIMMALLSIIDNPFQDIPLVAVLRSPIVGLDENQLAYLRINRNTGNYYQAVLAFYQRFSTDEPNDYATQIYQRIDRFMKQLRRFKDIAQQDGLVALIWDIYNQTGYLDYVGGMPAGLQRQTNLHALYDRAADYEKNGFKGLFQFVQFIQRMQDRDNDLANTNPTTSDNTVHVMTIHGSKGLQFPIVFLNDVGKQFNMQDTMGKYVLNDHWGIGISYFNNQSREFRSPLQRQAILDMTKNAGLAEEMRKLYVAMTRAEQRLYLIAKIKGDKSGDNQQLIQHWQQQTDANQLVLPAAVRSAAKNYLDWIGPAISRHPRVTEEVGDSVGSPVLATAPADFRLDFYDDERITKEAGGQVDKPVSPNEFIDRLTKKPTVVEQPTKTYISRVMNLDYPHQAATVTTAYQSVSEIKRLFDDPDNTQLSGYSMLDVNKAANTGRYLKADLEVPEFISAGTGQPAPTEIGTATHLVLQQLDLSTPPTADSVTALITNLTQQHILEPAVAAKINVDEVLQFYQSDVGRLVLANPEKTHREAPFSLLMKAKDVFKGFQDNDDQTILIHGIIDGYVVTADEVSLFDYKTDRLTPKTTVADIVKRYRGQLALYALALSKILHRPVTHQYLYLLAANQAVELSHVGND</sequence>
<dbReference type="GO" id="GO:0003678">
    <property type="term" value="F:DNA helicase activity"/>
    <property type="evidence" value="ECO:0007669"/>
    <property type="project" value="UniProtKB-EC"/>
</dbReference>
<dbReference type="EC" id="3.1.-.-" evidence="13"/>
<dbReference type="InterPro" id="IPR014152">
    <property type="entry name" value="AddA"/>
</dbReference>
<comment type="subunit">
    <text evidence="13">Heterodimer of AddA and AddB/RexB.</text>
</comment>
<dbReference type="HAMAP" id="MF_01451">
    <property type="entry name" value="AddA"/>
    <property type="match status" value="1"/>
</dbReference>
<evidence type="ECO:0000256" key="4">
    <source>
        <dbReference type="ARBA" id="ARBA00022801"/>
    </source>
</evidence>
<evidence type="ECO:0000256" key="7">
    <source>
        <dbReference type="ARBA" id="ARBA00022840"/>
    </source>
</evidence>
<comment type="similarity">
    <text evidence="13">Belongs to the helicase family. AddA subfamily.</text>
</comment>
<keyword evidence="6 13" id="KW-0269">Exonuclease</keyword>
<dbReference type="NCBIfam" id="TIGR02785">
    <property type="entry name" value="addA_Gpos"/>
    <property type="match status" value="1"/>
</dbReference>
<dbReference type="RefSeq" id="WP_121978301.1">
    <property type="nucleotide sequence ID" value="NZ_JBHTLH010000019.1"/>
</dbReference>